<proteinExistence type="predicted"/>
<protein>
    <submittedName>
        <fullName evidence="1">Uncharacterized protein</fullName>
    </submittedName>
</protein>
<evidence type="ECO:0000313" key="1">
    <source>
        <dbReference type="EMBL" id="MBB5786781.1"/>
    </source>
</evidence>
<dbReference type="AlphaFoldDB" id="A0A7W9GN94"/>
<organism evidence="1 2">
    <name type="scientific">Jiangella mangrovi</name>
    <dbReference type="NCBI Taxonomy" id="1524084"/>
    <lineage>
        <taxon>Bacteria</taxon>
        <taxon>Bacillati</taxon>
        <taxon>Actinomycetota</taxon>
        <taxon>Actinomycetes</taxon>
        <taxon>Jiangellales</taxon>
        <taxon>Jiangellaceae</taxon>
        <taxon>Jiangella</taxon>
    </lineage>
</organism>
<dbReference type="Proteomes" id="UP000542813">
    <property type="component" value="Unassembled WGS sequence"/>
</dbReference>
<name>A0A7W9GN94_9ACTN</name>
<keyword evidence="2" id="KW-1185">Reference proteome</keyword>
<accession>A0A7W9GN94</accession>
<dbReference type="EMBL" id="JACHMM010000001">
    <property type="protein sequence ID" value="MBB5786781.1"/>
    <property type="molecule type" value="Genomic_DNA"/>
</dbReference>
<gene>
    <name evidence="1" type="ORF">HD601_001356</name>
</gene>
<evidence type="ECO:0000313" key="2">
    <source>
        <dbReference type="Proteomes" id="UP000542813"/>
    </source>
</evidence>
<reference evidence="1 2" key="1">
    <citation type="submission" date="2020-08" db="EMBL/GenBank/DDBJ databases">
        <title>Sequencing the genomes of 1000 actinobacteria strains.</title>
        <authorList>
            <person name="Klenk H.-P."/>
        </authorList>
    </citation>
    <scope>NUCLEOTIDE SEQUENCE [LARGE SCALE GENOMIC DNA]</scope>
    <source>
        <strain evidence="1 2">DSM 102122</strain>
    </source>
</reference>
<sequence>MHGLVSIELGEFMPPRAGDPAAVFEAAVRANVTGWTASAAGR</sequence>
<comment type="caution">
    <text evidence="1">The sequence shown here is derived from an EMBL/GenBank/DDBJ whole genome shotgun (WGS) entry which is preliminary data.</text>
</comment>